<dbReference type="EMBL" id="FUYH01000008">
    <property type="protein sequence ID" value="SKA87781.1"/>
    <property type="molecule type" value="Genomic_DNA"/>
</dbReference>
<dbReference type="STRING" id="1147123.SAMN05443428_10853"/>
<dbReference type="PANTHER" id="PTHR37822:SF2">
    <property type="entry name" value="SPORE PHOTOPRODUCT LYASE"/>
    <property type="match status" value="1"/>
</dbReference>
<dbReference type="PANTHER" id="PTHR37822">
    <property type="entry name" value="SPORE PHOTOPRODUCT LYASE-RELATED"/>
    <property type="match status" value="1"/>
</dbReference>
<evidence type="ECO:0000313" key="1">
    <source>
        <dbReference type="EMBL" id="SKA87781.1"/>
    </source>
</evidence>
<dbReference type="GO" id="GO:0051539">
    <property type="term" value="F:4 iron, 4 sulfur cluster binding"/>
    <property type="evidence" value="ECO:0007669"/>
    <property type="project" value="TreeGrafter"/>
</dbReference>
<gene>
    <name evidence="1" type="ORF">SAMN05443428_10853</name>
</gene>
<evidence type="ECO:0000313" key="2">
    <source>
        <dbReference type="Proteomes" id="UP000190105"/>
    </source>
</evidence>
<dbReference type="GO" id="GO:1904047">
    <property type="term" value="F:S-adenosyl-L-methionine binding"/>
    <property type="evidence" value="ECO:0007669"/>
    <property type="project" value="TreeGrafter"/>
</dbReference>
<dbReference type="Pfam" id="PF20903">
    <property type="entry name" value="SPL"/>
    <property type="match status" value="1"/>
</dbReference>
<dbReference type="GO" id="GO:0003913">
    <property type="term" value="F:DNA photolyase activity"/>
    <property type="evidence" value="ECO:0007669"/>
    <property type="project" value="TreeGrafter"/>
</dbReference>
<keyword evidence="2" id="KW-1185">Reference proteome</keyword>
<dbReference type="Gene3D" id="3.40.50.12110">
    <property type="match status" value="1"/>
</dbReference>
<reference evidence="2" key="1">
    <citation type="submission" date="2017-02" db="EMBL/GenBank/DDBJ databases">
        <authorList>
            <person name="Varghese N."/>
            <person name="Submissions S."/>
        </authorList>
    </citation>
    <scope>NUCLEOTIDE SEQUENCE [LARGE SCALE GENOMIC DNA]</scope>
    <source>
        <strain evidence="2">USBA 833</strain>
    </source>
</reference>
<sequence>MSRLSKDSNKYFFDSIYIEEDALNYPITKNIIEKYNASNFIVIKHYKDVFNRLNQNFSVQKQNQSLILAVKNKPFIYRGPDVCQNFGYSNFYYTSFLLNCIFDCEYCYLQGMYPSSNIVAFVNIEDFKSEIKHTVSKETAFLAASYDTDLIAFHSIIPYMDYFYDFFKDLPNLLVEVRTKSANDIFYKTHKPIDNIIIAFTLSPHEIIKKYEKHTPSLDVRIKAVKAAISRGFKVRICLDPIFIGDDVDSFYEPFYNYLFSQINPDDILDIGYGFFRMSKDFFKRIEKIRFDSLLFCENYSLKDDVLSYPDNLQEKIMEKHYKILTKYVDRNKIFSL</sequence>
<keyword evidence="1" id="KW-0456">Lyase</keyword>
<dbReference type="Proteomes" id="UP000190105">
    <property type="component" value="Unassembled WGS sequence"/>
</dbReference>
<accession>A0A1T4XFE5</accession>
<name>A0A1T4XFE5_9CLOT</name>
<dbReference type="GO" id="GO:0042601">
    <property type="term" value="C:endospore-forming forespore"/>
    <property type="evidence" value="ECO:0007669"/>
    <property type="project" value="TreeGrafter"/>
</dbReference>
<dbReference type="InterPro" id="IPR049539">
    <property type="entry name" value="SPL"/>
</dbReference>
<dbReference type="RefSeq" id="WP_078696362.1">
    <property type="nucleotide sequence ID" value="NZ_FUYH01000008.1"/>
</dbReference>
<proteinExistence type="predicted"/>
<protein>
    <submittedName>
        <fullName evidence="1">Spore photoproduct lyase</fullName>
    </submittedName>
</protein>
<dbReference type="AlphaFoldDB" id="A0A1T4XFE5"/>
<dbReference type="Gene3D" id="3.80.30.30">
    <property type="match status" value="1"/>
</dbReference>
<dbReference type="OrthoDB" id="9783671at2"/>
<organism evidence="1 2">
    <name type="scientific">Caloramator quimbayensis</name>
    <dbReference type="NCBI Taxonomy" id="1147123"/>
    <lineage>
        <taxon>Bacteria</taxon>
        <taxon>Bacillati</taxon>
        <taxon>Bacillota</taxon>
        <taxon>Clostridia</taxon>
        <taxon>Eubacteriales</taxon>
        <taxon>Clostridiaceae</taxon>
        <taxon>Caloramator</taxon>
    </lineage>
</organism>